<dbReference type="EMBL" id="FMYG01000002">
    <property type="protein sequence ID" value="SDB92105.1"/>
    <property type="molecule type" value="Genomic_DNA"/>
</dbReference>
<dbReference type="AlphaFoldDB" id="A0A1G6HDU9"/>
<evidence type="ECO:0000313" key="1">
    <source>
        <dbReference type="EMBL" id="SDB92105.1"/>
    </source>
</evidence>
<proteinExistence type="predicted"/>
<organism evidence="1 2">
    <name type="scientific">Microbacterium enclense</name>
    <dbReference type="NCBI Taxonomy" id="993073"/>
    <lineage>
        <taxon>Bacteria</taxon>
        <taxon>Bacillati</taxon>
        <taxon>Actinomycetota</taxon>
        <taxon>Actinomycetes</taxon>
        <taxon>Micrococcales</taxon>
        <taxon>Microbacteriaceae</taxon>
        <taxon>Microbacterium</taxon>
    </lineage>
</organism>
<evidence type="ECO:0000313" key="2">
    <source>
        <dbReference type="Proteomes" id="UP000183203"/>
    </source>
</evidence>
<sequence>MRILPARIRNGVNTFFYGRAVVRCETCGTAVRPSRAVWRGARPYCSAAHEHADFAI</sequence>
<gene>
    <name evidence="1" type="ORF">SAMN05216418_1058</name>
</gene>
<protein>
    <submittedName>
        <fullName evidence="1">Uncharacterized protein</fullName>
    </submittedName>
</protein>
<name>A0A1G6HDU9_9MICO</name>
<accession>A0A1G6HDU9</accession>
<reference evidence="1 2" key="1">
    <citation type="submission" date="2016-09" db="EMBL/GenBank/DDBJ databases">
        <authorList>
            <person name="Capua I."/>
            <person name="De Benedictis P."/>
            <person name="Joannis T."/>
            <person name="Lombin L.H."/>
            <person name="Cattoli G."/>
        </authorList>
    </citation>
    <scope>NUCLEOTIDE SEQUENCE [LARGE SCALE GENOMIC DNA]</scope>
    <source>
        <strain evidence="1 2">NIO-1002</strain>
    </source>
</reference>
<dbReference type="Proteomes" id="UP000183203">
    <property type="component" value="Unassembled WGS sequence"/>
</dbReference>